<feature type="transmembrane region" description="Helical" evidence="6">
    <location>
        <begin position="164"/>
        <end position="184"/>
    </location>
</feature>
<dbReference type="PANTHER" id="PTHR37693">
    <property type="entry name" value="PHOSPHATIDYLGLYCEROL LYSYLTRANSFERASE"/>
    <property type="match status" value="1"/>
</dbReference>
<evidence type="ECO:0000256" key="6">
    <source>
        <dbReference type="SAM" id="Phobius"/>
    </source>
</evidence>
<evidence type="ECO:0000256" key="2">
    <source>
        <dbReference type="ARBA" id="ARBA00022475"/>
    </source>
</evidence>
<feature type="transmembrane region" description="Helical" evidence="6">
    <location>
        <begin position="315"/>
        <end position="343"/>
    </location>
</feature>
<sequence length="354" mass="41470">MSQSSPGFINKKNIIKNLIFVLALGLGINIIFSFYTDFGKMGEALKTIKLGYFLIPFFVYIVVYLIESLRLTIVLRLFKYKISFKDSFFNSAMGYLFSYLTPLASGGQPFQIYHLKTLNVKARESSSIIISRFVENTISIIIIILIFIRRVLDIVYTTNLNRKILFLGLVTSLFFAIFFLFFLIRPDYIGKFAKKIETTKFIILLEKKFNKQKLSEKINKWTIELKNSVTILWRENLYIMILDIFLGLIVLLLQAYSMYYLFFKIIKIDMNFFEFSLIYFLIMLVSFYVPTPGASGGIESAYILVFLDFFKNKSLIVLSIFLWRISTYYLQIFFLFILMGIYFRKTKGDLHIGT</sequence>
<protein>
    <submittedName>
        <fullName evidence="7">Flippase-like domain-containing protein</fullName>
    </submittedName>
</protein>
<dbReference type="EMBL" id="CP069362">
    <property type="protein sequence ID" value="WGS65028.1"/>
    <property type="molecule type" value="Genomic_DNA"/>
</dbReference>
<organism evidence="7 8">
    <name type="scientific">Marinitoga aeolica</name>
    <dbReference type="NCBI Taxonomy" id="2809031"/>
    <lineage>
        <taxon>Bacteria</taxon>
        <taxon>Thermotogati</taxon>
        <taxon>Thermotogota</taxon>
        <taxon>Thermotogae</taxon>
        <taxon>Petrotogales</taxon>
        <taxon>Petrotogaceae</taxon>
        <taxon>Marinitoga</taxon>
    </lineage>
</organism>
<keyword evidence="4 6" id="KW-1133">Transmembrane helix</keyword>
<dbReference type="NCBIfam" id="TIGR00374">
    <property type="entry name" value="flippase-like domain"/>
    <property type="match status" value="1"/>
</dbReference>
<name>A0ABY8PQX6_9BACT</name>
<comment type="subcellular location">
    <subcellularLocation>
        <location evidence="1">Cell membrane</location>
        <topology evidence="1">Multi-pass membrane protein</topology>
    </subcellularLocation>
</comment>
<evidence type="ECO:0000256" key="1">
    <source>
        <dbReference type="ARBA" id="ARBA00004651"/>
    </source>
</evidence>
<dbReference type="PANTHER" id="PTHR37693:SF1">
    <property type="entry name" value="INTEGRAL MEMBRANE PROTEIN"/>
    <property type="match status" value="1"/>
</dbReference>
<keyword evidence="3 6" id="KW-0812">Transmembrane</keyword>
<keyword evidence="5 6" id="KW-0472">Membrane</keyword>
<reference evidence="7 8" key="1">
    <citation type="submission" date="2021-02" db="EMBL/GenBank/DDBJ databases">
        <title>Characterization of Marinitoga sp. nov. str. BP5-C20A.</title>
        <authorList>
            <person name="Erauso G."/>
            <person name="Postec A."/>
        </authorList>
    </citation>
    <scope>NUCLEOTIDE SEQUENCE [LARGE SCALE GENOMIC DNA]</scope>
    <source>
        <strain evidence="7 8">BP5-C20A</strain>
    </source>
</reference>
<feature type="transmembrane region" description="Helical" evidence="6">
    <location>
        <begin position="275"/>
        <end position="295"/>
    </location>
</feature>
<feature type="transmembrane region" description="Helical" evidence="6">
    <location>
        <begin position="18"/>
        <end position="36"/>
    </location>
</feature>
<dbReference type="InterPro" id="IPR022791">
    <property type="entry name" value="L-PG_synthase/AglD"/>
</dbReference>
<keyword evidence="8" id="KW-1185">Reference proteome</keyword>
<gene>
    <name evidence="7" type="ORF">JRV97_00290</name>
</gene>
<evidence type="ECO:0000256" key="5">
    <source>
        <dbReference type="ARBA" id="ARBA00023136"/>
    </source>
</evidence>
<feature type="transmembrane region" description="Helical" evidence="6">
    <location>
        <begin position="128"/>
        <end position="152"/>
    </location>
</feature>
<evidence type="ECO:0000313" key="8">
    <source>
        <dbReference type="Proteomes" id="UP001232493"/>
    </source>
</evidence>
<dbReference type="Proteomes" id="UP001232493">
    <property type="component" value="Chromosome"/>
</dbReference>
<evidence type="ECO:0000256" key="4">
    <source>
        <dbReference type="ARBA" id="ARBA00022989"/>
    </source>
</evidence>
<keyword evidence="2" id="KW-1003">Cell membrane</keyword>
<feature type="transmembrane region" description="Helical" evidence="6">
    <location>
        <begin position="87"/>
        <end position="108"/>
    </location>
</feature>
<dbReference type="Pfam" id="PF03706">
    <property type="entry name" value="LPG_synthase_TM"/>
    <property type="match status" value="1"/>
</dbReference>
<feature type="transmembrane region" description="Helical" evidence="6">
    <location>
        <begin position="48"/>
        <end position="66"/>
    </location>
</feature>
<evidence type="ECO:0000313" key="7">
    <source>
        <dbReference type="EMBL" id="WGS65028.1"/>
    </source>
</evidence>
<evidence type="ECO:0000256" key="3">
    <source>
        <dbReference type="ARBA" id="ARBA00022692"/>
    </source>
</evidence>
<accession>A0ABY8PQX6</accession>
<dbReference type="RefSeq" id="WP_280999108.1">
    <property type="nucleotide sequence ID" value="NZ_CP069362.1"/>
</dbReference>
<proteinExistence type="predicted"/>
<feature type="transmembrane region" description="Helical" evidence="6">
    <location>
        <begin position="237"/>
        <end position="263"/>
    </location>
</feature>